<dbReference type="PANTHER" id="PTHR10083">
    <property type="entry name" value="KUNITZ-TYPE PROTEASE INHIBITOR-RELATED"/>
    <property type="match status" value="1"/>
</dbReference>
<dbReference type="PRINTS" id="PR00759">
    <property type="entry name" value="BASICPTASE"/>
</dbReference>
<dbReference type="Proteomes" id="UP001500889">
    <property type="component" value="Chromosome O"/>
</dbReference>
<dbReference type="InterPro" id="IPR036880">
    <property type="entry name" value="Kunitz_BPTI_sf"/>
</dbReference>
<organism evidence="8 9">
    <name type="scientific">Drosophila madeirensis</name>
    <name type="common">Fruit fly</name>
    <dbReference type="NCBI Taxonomy" id="30013"/>
    <lineage>
        <taxon>Eukaryota</taxon>
        <taxon>Metazoa</taxon>
        <taxon>Ecdysozoa</taxon>
        <taxon>Arthropoda</taxon>
        <taxon>Hexapoda</taxon>
        <taxon>Insecta</taxon>
        <taxon>Pterygota</taxon>
        <taxon>Neoptera</taxon>
        <taxon>Endopterygota</taxon>
        <taxon>Diptera</taxon>
        <taxon>Brachycera</taxon>
        <taxon>Muscomorpha</taxon>
        <taxon>Ephydroidea</taxon>
        <taxon>Drosophilidae</taxon>
        <taxon>Drosophila</taxon>
        <taxon>Sophophora</taxon>
    </lineage>
</organism>
<keyword evidence="9" id="KW-1185">Reference proteome</keyword>
<dbReference type="Pfam" id="PF00014">
    <property type="entry name" value="Kunitz_BPTI"/>
    <property type="match status" value="1"/>
</dbReference>
<comment type="subcellular location">
    <subcellularLocation>
        <location evidence="1">Secreted</location>
    </subcellularLocation>
</comment>
<accession>A0AAU9F6H0</accession>
<dbReference type="GO" id="GO:0004867">
    <property type="term" value="F:serine-type endopeptidase inhibitor activity"/>
    <property type="evidence" value="ECO:0007669"/>
    <property type="project" value="UniProtKB-KW"/>
</dbReference>
<name>A0AAU9F6H0_DROMD</name>
<proteinExistence type="predicted"/>
<evidence type="ECO:0000256" key="4">
    <source>
        <dbReference type="ARBA" id="ARBA00022900"/>
    </source>
</evidence>
<sequence length="91" mass="10582">MFWMRLVVVYLAASLVYAKKEASEDVSDKLEKKKRFAICSMRPAYGNCGGHRLLFNYNIYRNECQLFVYSNCGGNQNRFHSNEQCMSYCNG</sequence>
<keyword evidence="5" id="KW-1015">Disulfide bond</keyword>
<dbReference type="PROSITE" id="PS50279">
    <property type="entry name" value="BPTI_KUNITZ_2"/>
    <property type="match status" value="1"/>
</dbReference>
<gene>
    <name evidence="8" type="ORF">DMAD_10102</name>
</gene>
<evidence type="ECO:0000256" key="1">
    <source>
        <dbReference type="ARBA" id="ARBA00004613"/>
    </source>
</evidence>
<evidence type="ECO:0000313" key="8">
    <source>
        <dbReference type="EMBL" id="BFF91940.1"/>
    </source>
</evidence>
<dbReference type="CDD" id="cd00109">
    <property type="entry name" value="Kunitz-type"/>
    <property type="match status" value="1"/>
</dbReference>
<dbReference type="InterPro" id="IPR002223">
    <property type="entry name" value="Kunitz_BPTI"/>
</dbReference>
<evidence type="ECO:0000313" key="9">
    <source>
        <dbReference type="Proteomes" id="UP001500889"/>
    </source>
</evidence>
<evidence type="ECO:0000256" key="6">
    <source>
        <dbReference type="SAM" id="SignalP"/>
    </source>
</evidence>
<dbReference type="Gene3D" id="4.10.410.10">
    <property type="entry name" value="Pancreatic trypsin inhibitor Kunitz domain"/>
    <property type="match status" value="1"/>
</dbReference>
<keyword evidence="6" id="KW-0732">Signal</keyword>
<protein>
    <submittedName>
        <fullName evidence="8">Kunitz-type serine protease inhibitor 2-like</fullName>
    </submittedName>
</protein>
<feature type="domain" description="BPTI/Kunitz inhibitor" evidence="7">
    <location>
        <begin position="39"/>
        <end position="89"/>
    </location>
</feature>
<feature type="signal peptide" evidence="6">
    <location>
        <begin position="1"/>
        <end position="18"/>
    </location>
</feature>
<evidence type="ECO:0000259" key="7">
    <source>
        <dbReference type="PROSITE" id="PS50279"/>
    </source>
</evidence>
<evidence type="ECO:0000256" key="5">
    <source>
        <dbReference type="ARBA" id="ARBA00023157"/>
    </source>
</evidence>
<keyword evidence="2" id="KW-0964">Secreted</keyword>
<evidence type="ECO:0000256" key="2">
    <source>
        <dbReference type="ARBA" id="ARBA00022525"/>
    </source>
</evidence>
<dbReference type="AlphaFoldDB" id="A0AAU9F6H0"/>
<dbReference type="SUPFAM" id="SSF57362">
    <property type="entry name" value="BPTI-like"/>
    <property type="match status" value="1"/>
</dbReference>
<keyword evidence="3 8" id="KW-0646">Protease inhibitor</keyword>
<dbReference type="GO" id="GO:0005615">
    <property type="term" value="C:extracellular space"/>
    <property type="evidence" value="ECO:0007669"/>
    <property type="project" value="TreeGrafter"/>
</dbReference>
<keyword evidence="4 8" id="KW-0722">Serine protease inhibitor</keyword>
<dbReference type="PANTHER" id="PTHR10083:SF217">
    <property type="entry name" value="BOOPHILIN-H2"/>
    <property type="match status" value="1"/>
</dbReference>
<dbReference type="EMBL" id="AP029263">
    <property type="protein sequence ID" value="BFF91940.1"/>
    <property type="molecule type" value="Genomic_DNA"/>
</dbReference>
<dbReference type="InterPro" id="IPR050098">
    <property type="entry name" value="TFPI/VKTCI-like"/>
</dbReference>
<feature type="chain" id="PRO_5043672756" evidence="6">
    <location>
        <begin position="19"/>
        <end position="91"/>
    </location>
</feature>
<dbReference type="SMART" id="SM00131">
    <property type="entry name" value="KU"/>
    <property type="match status" value="1"/>
</dbReference>
<evidence type="ECO:0000256" key="3">
    <source>
        <dbReference type="ARBA" id="ARBA00022690"/>
    </source>
</evidence>
<reference evidence="8 9" key="1">
    <citation type="submission" date="2024-02" db="EMBL/GenBank/DDBJ databases">
        <title>A chromosome-level genome assembly of Drosophila madeirensis, a fruit fly species endemic to Madeira island.</title>
        <authorList>
            <person name="Tomihara K."/>
            <person name="Llopart A."/>
            <person name="Yamamoto D."/>
        </authorList>
    </citation>
    <scope>NUCLEOTIDE SEQUENCE [LARGE SCALE GENOMIC DNA]</scope>
    <source>
        <strain evidence="8 9">RF1</strain>
    </source>
</reference>